<dbReference type="Pfam" id="PF13531">
    <property type="entry name" value="SBP_bac_11"/>
    <property type="match status" value="1"/>
</dbReference>
<dbReference type="PANTHER" id="PTHR30632:SF11">
    <property type="entry name" value="BLR4797 PROTEIN"/>
    <property type="match status" value="1"/>
</dbReference>
<dbReference type="Gene3D" id="3.40.190.10">
    <property type="entry name" value="Periplasmic binding protein-like II"/>
    <property type="match status" value="2"/>
</dbReference>
<evidence type="ECO:0000313" key="1">
    <source>
        <dbReference type="EMBL" id="MDR7306168.1"/>
    </source>
</evidence>
<dbReference type="EMBL" id="JAVDXO010000002">
    <property type="protein sequence ID" value="MDR7306168.1"/>
    <property type="molecule type" value="Genomic_DNA"/>
</dbReference>
<dbReference type="SUPFAM" id="SSF53850">
    <property type="entry name" value="Periplasmic binding protein-like II"/>
    <property type="match status" value="1"/>
</dbReference>
<dbReference type="Proteomes" id="UP001268089">
    <property type="component" value="Unassembled WGS sequence"/>
</dbReference>
<dbReference type="PANTHER" id="PTHR30632">
    <property type="entry name" value="MOLYBDATE-BINDING PERIPLASMIC PROTEIN"/>
    <property type="match status" value="1"/>
</dbReference>
<keyword evidence="2" id="KW-1185">Reference proteome</keyword>
<comment type="caution">
    <text evidence="1">The sequence shown here is derived from an EMBL/GenBank/DDBJ whole genome shotgun (WGS) entry which is preliminary data.</text>
</comment>
<protein>
    <submittedName>
        <fullName evidence="1">Molybdate transport system substrate-binding protein</fullName>
    </submittedName>
</protein>
<gene>
    <name evidence="1" type="ORF">J2X15_001446</name>
</gene>
<dbReference type="RefSeq" id="WP_310340864.1">
    <property type="nucleotide sequence ID" value="NZ_JAVDXO010000002.1"/>
</dbReference>
<organism evidence="1 2">
    <name type="scientific">Rhodoferax saidenbachensis</name>
    <dbReference type="NCBI Taxonomy" id="1484693"/>
    <lineage>
        <taxon>Bacteria</taxon>
        <taxon>Pseudomonadati</taxon>
        <taxon>Pseudomonadota</taxon>
        <taxon>Betaproteobacteria</taxon>
        <taxon>Burkholderiales</taxon>
        <taxon>Comamonadaceae</taxon>
        <taxon>Rhodoferax</taxon>
    </lineage>
</organism>
<evidence type="ECO:0000313" key="2">
    <source>
        <dbReference type="Proteomes" id="UP001268089"/>
    </source>
</evidence>
<proteinExistence type="predicted"/>
<name>A0ABU1ZLA7_9BURK</name>
<accession>A0ABU1ZLA7</accession>
<dbReference type="InterPro" id="IPR050682">
    <property type="entry name" value="ModA/WtpA"/>
</dbReference>
<reference evidence="1 2" key="1">
    <citation type="submission" date="2023-07" db="EMBL/GenBank/DDBJ databases">
        <title>Sorghum-associated microbial communities from plants grown in Nebraska, USA.</title>
        <authorList>
            <person name="Schachtman D."/>
        </authorList>
    </citation>
    <scope>NUCLEOTIDE SEQUENCE [LARGE SCALE GENOMIC DNA]</scope>
    <source>
        <strain evidence="1 2">BE308</strain>
    </source>
</reference>
<sequence length="236" mass="23885">MPSPTSSLPVSLRGISSMATRQLLAELAAAYTDRTGIAIAIESVGGVDAAKRVQAGEPFDVVFLASDAIDKLVAAGRVLPGSKVDLVHSGVAVAVRAGTALPNIASEDAVRQAVLAAPSLSYSTGPSGVALAKLFERWGIADAIQSRIVQAPPGVPVGTLVAHGEVALGFQQLSELIHVDGIAIVGALPAAIQITTTFSAGVCSSSTHADAVRDLLAFMASADAAEAKQRQGMEPA</sequence>